<feature type="transmembrane region" description="Helical" evidence="2">
    <location>
        <begin position="665"/>
        <end position="686"/>
    </location>
</feature>
<comment type="caution">
    <text evidence="3">The sequence shown here is derived from an EMBL/GenBank/DDBJ whole genome shotgun (WGS) entry which is preliminary data.</text>
</comment>
<dbReference type="AlphaFoldDB" id="A0A9P1CVA8"/>
<reference evidence="4" key="2">
    <citation type="submission" date="2024-04" db="EMBL/GenBank/DDBJ databases">
        <authorList>
            <person name="Chen Y."/>
            <person name="Shah S."/>
            <person name="Dougan E. K."/>
            <person name="Thang M."/>
            <person name="Chan C."/>
        </authorList>
    </citation>
    <scope>NUCLEOTIDE SEQUENCE [LARGE SCALE GENOMIC DNA]</scope>
</reference>
<feature type="transmembrane region" description="Helical" evidence="2">
    <location>
        <begin position="698"/>
        <end position="718"/>
    </location>
</feature>
<dbReference type="EMBL" id="CAMXCT030002431">
    <property type="protein sequence ID" value="CAL4785422.1"/>
    <property type="molecule type" value="Genomic_DNA"/>
</dbReference>
<feature type="compositionally biased region" description="Polar residues" evidence="1">
    <location>
        <begin position="349"/>
        <end position="364"/>
    </location>
</feature>
<feature type="transmembrane region" description="Helical" evidence="2">
    <location>
        <begin position="623"/>
        <end position="645"/>
    </location>
</feature>
<evidence type="ECO:0000256" key="2">
    <source>
        <dbReference type="SAM" id="Phobius"/>
    </source>
</evidence>
<evidence type="ECO:0000313" key="5">
    <source>
        <dbReference type="Proteomes" id="UP001152797"/>
    </source>
</evidence>
<evidence type="ECO:0000256" key="1">
    <source>
        <dbReference type="SAM" id="MobiDB-lite"/>
    </source>
</evidence>
<evidence type="ECO:0000313" key="3">
    <source>
        <dbReference type="EMBL" id="CAI3998110.1"/>
    </source>
</evidence>
<dbReference type="OrthoDB" id="441814at2759"/>
<reference evidence="3" key="1">
    <citation type="submission" date="2022-10" db="EMBL/GenBank/DDBJ databases">
        <authorList>
            <person name="Chen Y."/>
            <person name="Dougan E. K."/>
            <person name="Chan C."/>
            <person name="Rhodes N."/>
            <person name="Thang M."/>
        </authorList>
    </citation>
    <scope>NUCLEOTIDE SEQUENCE</scope>
</reference>
<proteinExistence type="predicted"/>
<feature type="region of interest" description="Disordered" evidence="1">
    <location>
        <begin position="307"/>
        <end position="403"/>
    </location>
</feature>
<organism evidence="3">
    <name type="scientific">Cladocopium goreaui</name>
    <dbReference type="NCBI Taxonomy" id="2562237"/>
    <lineage>
        <taxon>Eukaryota</taxon>
        <taxon>Sar</taxon>
        <taxon>Alveolata</taxon>
        <taxon>Dinophyceae</taxon>
        <taxon>Suessiales</taxon>
        <taxon>Symbiodiniaceae</taxon>
        <taxon>Cladocopium</taxon>
    </lineage>
</organism>
<gene>
    <name evidence="3" type="ORF">C1SCF055_LOCUS24437</name>
</gene>
<accession>A0A9P1CVA8</accession>
<keyword evidence="2" id="KW-0812">Transmembrane</keyword>
<sequence>MPSSVPFRLRPSAQPFIPCRSRPSQLSALSAQVACGVPVQNLTDICADAAQTENFAHLPSVGTWMQKPPRDCGQGAAKPRSAEEAAQEYCLVKPGVDLPNQLKEHSDARLMNLIQSASHRSVPSSIFGSSTTAASPCPKESSRAFMRFRPSVGTWLQPRHPAIPPASLKALTLPEPHAEPCGSKDATTEVTVVLVESRSAPSPVPEDGIGLHFFHLDFEKVDQGAFEEQLLESLIDIGCSKELLANLNIKLRPGSAGSIAEIRGTAKSVQELKSMPVYTIQVMGCEAKSAANAAALAAAAAGVRNINLPSTSTNSREQTTKSEAPSGSYPPSLSSSPARQPLLGEHPSRLTSAESRTPFLSGTPTRHHGLSSPESRSRQLGMPSVFRRAAMMPTERRKAGPKRLHARDRWNVEELRLSDIMTRSLDLQEGAENIDPGLEEKELTEMLSELYGEEPDSEAVHWTFYLASRGTGRCTSASDLHYACRAHHYCHFLPQDTMRTLATTNVSSRGAVDSTLLQHLLEDLNDGFTVPAAEVKTVLDEADGLANTGGSGRASLLRAISAWYLNVVRSDSPWTTTLKACYGRWIPKKGYHLEVLGHLRASLVNANEAFHEEHSPDSAGQAVWLLIQAAGLFVALVFPSCFFLWLVVVGAEHGDDRCPKDLDGLITWFGSLGLATMVVGWADGFAQSENQMVKASSIGLGLKAVLLILPWVGAFWTFHLASKDQQVCGLFLTEASSLLW</sequence>
<keyword evidence="2" id="KW-0472">Membrane</keyword>
<evidence type="ECO:0000313" key="4">
    <source>
        <dbReference type="EMBL" id="CAL1151485.1"/>
    </source>
</evidence>
<dbReference type="Proteomes" id="UP001152797">
    <property type="component" value="Unassembled WGS sequence"/>
</dbReference>
<keyword evidence="2" id="KW-1133">Transmembrane helix</keyword>
<feature type="non-terminal residue" evidence="3">
    <location>
        <position position="1"/>
    </location>
</feature>
<dbReference type="EMBL" id="CAMXCT020002431">
    <property type="protein sequence ID" value="CAL1151485.1"/>
    <property type="molecule type" value="Genomic_DNA"/>
</dbReference>
<keyword evidence="5" id="KW-1185">Reference proteome</keyword>
<protein>
    <submittedName>
        <fullName evidence="3">Uncharacterized protein</fullName>
    </submittedName>
</protein>
<feature type="compositionally biased region" description="Polar residues" evidence="1">
    <location>
        <begin position="307"/>
        <end position="323"/>
    </location>
</feature>
<dbReference type="EMBL" id="CAMXCT010002431">
    <property type="protein sequence ID" value="CAI3998110.1"/>
    <property type="molecule type" value="Genomic_DNA"/>
</dbReference>
<feature type="compositionally biased region" description="Low complexity" evidence="1">
    <location>
        <begin position="325"/>
        <end position="337"/>
    </location>
</feature>
<name>A0A9P1CVA8_9DINO</name>